<keyword evidence="2" id="KW-0227">DNA damage</keyword>
<dbReference type="HOGENOM" id="CLU_113751_0_0_0"/>
<dbReference type="EMBL" id="CP002630">
    <property type="protein sequence ID" value="AEB11473.1"/>
    <property type="molecule type" value="Genomic_DNA"/>
</dbReference>
<evidence type="ECO:0000256" key="3">
    <source>
        <dbReference type="ARBA" id="ARBA00023204"/>
    </source>
</evidence>
<evidence type="ECO:0000313" key="4">
    <source>
        <dbReference type="EMBL" id="AEB11473.1"/>
    </source>
</evidence>
<sequence>MSLTEAIKRLAAPFPPEEVQWKVQATSKDGTRALVVPYIDARAVMERLDEVVGPEGWQDSYEVDYARGLAKCRLVVLGVAKEDVGEAGEGGSIKAAVSDAFKRAAVKFGIARYLYRTPPVWVDYDPERKRLLEEPSLETGVEPAGEVALQALIREIRKLPGGEAVLRHALKGRTLSALSASEKRQLYRELRQAYRDLQTTS</sequence>
<evidence type="ECO:0000256" key="2">
    <source>
        <dbReference type="ARBA" id="ARBA00022763"/>
    </source>
</evidence>
<reference evidence="4 5" key="1">
    <citation type="journal article" date="2012" name="Stand. Genomic Sci.">
        <title>Complete genome sequence of the aerobic, heterotroph Marinithermus hydrothermalis type strain (T1(T)) from a deep-sea hydrothermal vent chimney.</title>
        <authorList>
            <person name="Copeland A."/>
            <person name="Gu W."/>
            <person name="Yasawong M."/>
            <person name="Lapidus A."/>
            <person name="Lucas S."/>
            <person name="Deshpande S."/>
            <person name="Pagani I."/>
            <person name="Tapia R."/>
            <person name="Cheng J.F."/>
            <person name="Goodwin L.A."/>
            <person name="Pitluck S."/>
            <person name="Liolios K."/>
            <person name="Ivanova N."/>
            <person name="Mavromatis K."/>
            <person name="Mikhailova N."/>
            <person name="Pati A."/>
            <person name="Chen A."/>
            <person name="Palaniappan K."/>
            <person name="Land M."/>
            <person name="Pan C."/>
            <person name="Brambilla E.M."/>
            <person name="Rohde M."/>
            <person name="Tindall B.J."/>
            <person name="Sikorski J."/>
            <person name="Goker M."/>
            <person name="Detter J.C."/>
            <person name="Bristow J."/>
            <person name="Eisen J.A."/>
            <person name="Markowitz V."/>
            <person name="Hugenholtz P."/>
            <person name="Kyrpides N.C."/>
            <person name="Klenk H.P."/>
            <person name="Woyke T."/>
        </authorList>
    </citation>
    <scope>NUCLEOTIDE SEQUENCE [LARGE SCALE GENOMIC DNA]</scope>
    <source>
        <strain evidence="5">DSM 14884 / JCM 11576 / T1</strain>
    </source>
</reference>
<evidence type="ECO:0000256" key="1">
    <source>
        <dbReference type="ARBA" id="ARBA00006638"/>
    </source>
</evidence>
<dbReference type="AlphaFoldDB" id="F2NL70"/>
<keyword evidence="5" id="KW-1185">Reference proteome</keyword>
<dbReference type="RefSeq" id="WP_013703525.1">
    <property type="nucleotide sequence ID" value="NC_015387.1"/>
</dbReference>
<organism evidence="4 5">
    <name type="scientific">Marinithermus hydrothermalis (strain DSM 14884 / JCM 11576 / T1)</name>
    <dbReference type="NCBI Taxonomy" id="869210"/>
    <lineage>
        <taxon>Bacteria</taxon>
        <taxon>Thermotogati</taxon>
        <taxon>Deinococcota</taxon>
        <taxon>Deinococci</taxon>
        <taxon>Thermales</taxon>
        <taxon>Thermaceae</taxon>
        <taxon>Marinithermus</taxon>
    </lineage>
</organism>
<name>F2NL70_MARHT</name>
<dbReference type="Pfam" id="PF04098">
    <property type="entry name" value="Rad52_Rad22"/>
    <property type="match status" value="1"/>
</dbReference>
<dbReference type="eggNOG" id="COG4712">
    <property type="taxonomic scope" value="Bacteria"/>
</dbReference>
<dbReference type="Proteomes" id="UP000007030">
    <property type="component" value="Chromosome"/>
</dbReference>
<proteinExistence type="inferred from homology"/>
<keyword evidence="3" id="KW-0234">DNA repair</keyword>
<dbReference type="InterPro" id="IPR041247">
    <property type="entry name" value="Rad52_fam"/>
</dbReference>
<comment type="similarity">
    <text evidence="1">Belongs to the RAD52 family.</text>
</comment>
<accession>F2NL70</accession>
<gene>
    <name evidence="4" type="ordered locus">Marky_0723</name>
</gene>
<evidence type="ECO:0000313" key="5">
    <source>
        <dbReference type="Proteomes" id="UP000007030"/>
    </source>
</evidence>
<dbReference type="GO" id="GO:0006281">
    <property type="term" value="P:DNA repair"/>
    <property type="evidence" value="ECO:0007669"/>
    <property type="project" value="UniProtKB-KW"/>
</dbReference>
<dbReference type="KEGG" id="mhd:Marky_0723"/>
<protein>
    <submittedName>
        <fullName evidence="4">Rad52/22 double-strand break repair protein</fullName>
    </submittedName>
</protein>
<dbReference type="STRING" id="869210.Marky_0723"/>
<dbReference type="OrthoDB" id="9805874at2"/>